<evidence type="ECO:0000256" key="11">
    <source>
        <dbReference type="ARBA" id="ARBA00023075"/>
    </source>
</evidence>
<evidence type="ECO:0000313" key="14">
    <source>
        <dbReference type="EMBL" id="BAP58322.1"/>
    </source>
</evidence>
<dbReference type="Gene3D" id="1.10.287.3510">
    <property type="match status" value="1"/>
</dbReference>
<dbReference type="KEGG" id="sbw:TGUWTKB_0630"/>
<keyword evidence="9 13" id="KW-1133">Transmembrane helix</keyword>
<evidence type="ECO:0000256" key="9">
    <source>
        <dbReference type="ARBA" id="ARBA00022989"/>
    </source>
</evidence>
<dbReference type="NCBIfam" id="NF004320">
    <property type="entry name" value="PRK05715.1-2"/>
    <property type="match status" value="1"/>
</dbReference>
<keyword evidence="10 13" id="KW-0520">NAD</keyword>
<comment type="catalytic activity">
    <reaction evidence="13">
        <text>a quinone + NADH + 5 H(+)(in) = a quinol + NAD(+) + 4 H(+)(out)</text>
        <dbReference type="Rhea" id="RHEA:57888"/>
        <dbReference type="ChEBI" id="CHEBI:15378"/>
        <dbReference type="ChEBI" id="CHEBI:24646"/>
        <dbReference type="ChEBI" id="CHEBI:57540"/>
        <dbReference type="ChEBI" id="CHEBI:57945"/>
        <dbReference type="ChEBI" id="CHEBI:132124"/>
    </reaction>
</comment>
<dbReference type="RefSeq" id="WP_041062353.1">
    <property type="nucleotide sequence ID" value="NZ_AP014521.1"/>
</dbReference>
<evidence type="ECO:0000256" key="3">
    <source>
        <dbReference type="ARBA" id="ARBA00010519"/>
    </source>
</evidence>
<evidence type="ECO:0000256" key="4">
    <source>
        <dbReference type="ARBA" id="ARBA00022448"/>
    </source>
</evidence>
<dbReference type="GO" id="GO:0048038">
    <property type="term" value="F:quinone binding"/>
    <property type="evidence" value="ECO:0007669"/>
    <property type="project" value="UniProtKB-KW"/>
</dbReference>
<evidence type="ECO:0000256" key="2">
    <source>
        <dbReference type="ARBA" id="ARBA00004141"/>
    </source>
</evidence>
<dbReference type="PANTHER" id="PTHR11434:SF16">
    <property type="entry name" value="NADH-UBIQUINONE OXIDOREDUCTASE CHAIN 4L"/>
    <property type="match status" value="1"/>
</dbReference>
<dbReference type="STRING" id="1410383.TGUWTKB_0630"/>
<dbReference type="FunFam" id="1.10.287.3510:FF:000001">
    <property type="entry name" value="NADH-quinone oxidoreductase subunit K"/>
    <property type="match status" value="1"/>
</dbReference>
<evidence type="ECO:0000256" key="12">
    <source>
        <dbReference type="ARBA" id="ARBA00023136"/>
    </source>
</evidence>
<feature type="transmembrane region" description="Helical" evidence="13">
    <location>
        <begin position="6"/>
        <end position="24"/>
    </location>
</feature>
<evidence type="ECO:0000256" key="8">
    <source>
        <dbReference type="ARBA" id="ARBA00022967"/>
    </source>
</evidence>
<evidence type="ECO:0000256" key="13">
    <source>
        <dbReference type="HAMAP-Rule" id="MF_01456"/>
    </source>
</evidence>
<dbReference type="HAMAP" id="MF_01456">
    <property type="entry name" value="NDH1_NuoK"/>
    <property type="match status" value="1"/>
</dbReference>
<dbReference type="GO" id="GO:0005886">
    <property type="term" value="C:plasma membrane"/>
    <property type="evidence" value="ECO:0007669"/>
    <property type="project" value="UniProtKB-SubCell"/>
</dbReference>
<keyword evidence="12 13" id="KW-0472">Membrane</keyword>
<keyword evidence="5 13" id="KW-1003">Cell membrane</keyword>
<name>A0A090APW4_9ENTR</name>
<dbReference type="HOGENOM" id="CLU_144724_0_1_6"/>
<evidence type="ECO:0000256" key="1">
    <source>
        <dbReference type="ARBA" id="ARBA00002378"/>
    </source>
</evidence>
<comment type="subunit">
    <text evidence="13">NDH-1 is composed of 13 different subunits. Subunits NuoA, H, J, K, L, M, N constitute the membrane sector of the complex.</text>
</comment>
<comment type="similarity">
    <text evidence="3 13">Belongs to the complex I subunit 4L family.</text>
</comment>
<gene>
    <name evidence="13 14" type="primary">nuoK</name>
    <name evidence="14" type="ORF">TGUWTKB_0630</name>
</gene>
<dbReference type="AlphaFoldDB" id="A0A090APW4"/>
<dbReference type="Proteomes" id="UP000031627">
    <property type="component" value="Chromosome"/>
</dbReference>
<feature type="transmembrane region" description="Helical" evidence="13">
    <location>
        <begin position="29"/>
        <end position="48"/>
    </location>
</feature>
<comment type="function">
    <text evidence="1 13">NDH-1 shuttles electrons from NADH, via FMN and iron-sulfur (Fe-S) centers, to quinones in the respiratory chain. The immediate electron acceptor for the enzyme in this species is believed to be ubiquinone. Couples the redox reaction to proton translocation (for every two electrons transferred, four hydrogen ions are translocated across the cytoplasmic membrane), and thus conserves the redox energy in a proton gradient.</text>
</comment>
<keyword evidence="8 13" id="KW-1278">Translocase</keyword>
<dbReference type="OrthoDB" id="9801357at2"/>
<protein>
    <recommendedName>
        <fullName evidence="13">NADH-quinone oxidoreductase subunit K</fullName>
        <ecNumber evidence="13">7.1.1.-</ecNumber>
    </recommendedName>
    <alternativeName>
        <fullName evidence="13">NADH dehydrogenase I subunit K</fullName>
    </alternativeName>
    <alternativeName>
        <fullName evidence="13">NDH-1 subunit K</fullName>
    </alternativeName>
</protein>
<dbReference type="InterPro" id="IPR001133">
    <property type="entry name" value="NADH_UbQ_OxRdtase_chain4L/K"/>
</dbReference>
<dbReference type="EMBL" id="AP014521">
    <property type="protein sequence ID" value="BAP58322.1"/>
    <property type="molecule type" value="Genomic_DNA"/>
</dbReference>
<evidence type="ECO:0000256" key="6">
    <source>
        <dbReference type="ARBA" id="ARBA00022692"/>
    </source>
</evidence>
<keyword evidence="15" id="KW-1185">Reference proteome</keyword>
<evidence type="ECO:0000313" key="15">
    <source>
        <dbReference type="Proteomes" id="UP000031627"/>
    </source>
</evidence>
<evidence type="ECO:0000256" key="10">
    <source>
        <dbReference type="ARBA" id="ARBA00023027"/>
    </source>
</evidence>
<keyword evidence="4 13" id="KW-0813">Transport</keyword>
<dbReference type="GO" id="GO:0030964">
    <property type="term" value="C:NADH dehydrogenase complex"/>
    <property type="evidence" value="ECO:0007669"/>
    <property type="project" value="TreeGrafter"/>
</dbReference>
<reference evidence="14 15" key="2">
    <citation type="journal article" date="2014" name="Curr. Biol.">
        <title>Symbiont-Supplemented Maternal Investment Underpinning Host's Ecological Adaptation.</title>
        <authorList>
            <person name="Kaiwa N."/>
            <person name="Hosokawa T."/>
            <person name="Nikoh N."/>
            <person name="Tanahashi M."/>
            <person name="Moriyama M."/>
            <person name="Meng X.Y."/>
            <person name="Maeda T."/>
            <person name="Yamaguchi K."/>
            <person name="Shigenobu S."/>
            <person name="Ito M."/>
            <person name="Fukatsu T."/>
        </authorList>
    </citation>
    <scope>NUCLEOTIDE SEQUENCE [LARGE SCALE GENOMIC DNA]</scope>
    <source>
        <strain evidence="14 15">UwTKB</strain>
    </source>
</reference>
<comment type="subcellular location">
    <subcellularLocation>
        <location evidence="13">Cell membrane</location>
        <topology evidence="13">Multi-pass membrane protein</topology>
    </subcellularLocation>
    <subcellularLocation>
        <location evidence="2">Membrane</location>
        <topology evidence="2">Multi-pass membrane protein</topology>
    </subcellularLocation>
</comment>
<sequence>MIPIQHCIIISTLLFLIGLTSLILRKNLFFILVGIEIMINAAALFFILSGNFWKQVDGQIMYLLTISFAAAEASIGLAFLIQMHRRFKTLNIDDICEMHR</sequence>
<dbReference type="NCBIfam" id="NF004319">
    <property type="entry name" value="PRK05715.1-1"/>
    <property type="match status" value="1"/>
</dbReference>
<dbReference type="EC" id="7.1.1.-" evidence="13"/>
<keyword evidence="7 13" id="KW-0874">Quinone</keyword>
<dbReference type="Pfam" id="PF00420">
    <property type="entry name" value="Oxidored_q2"/>
    <property type="match status" value="1"/>
</dbReference>
<feature type="transmembrane region" description="Helical" evidence="13">
    <location>
        <begin position="60"/>
        <end position="81"/>
    </location>
</feature>
<organism evidence="14 15">
    <name type="scientific">Candidatus Tachikawaea gelatinosa</name>
    <dbReference type="NCBI Taxonomy" id="1410383"/>
    <lineage>
        <taxon>Bacteria</taxon>
        <taxon>Pseudomonadati</taxon>
        <taxon>Pseudomonadota</taxon>
        <taxon>Gammaproteobacteria</taxon>
        <taxon>Enterobacterales</taxon>
        <taxon>Enterobacteriaceae</taxon>
        <taxon>Candidatus Tachikawaea</taxon>
    </lineage>
</organism>
<dbReference type="InterPro" id="IPR039428">
    <property type="entry name" value="NUOK/Mnh_C1-like"/>
</dbReference>
<evidence type="ECO:0000256" key="5">
    <source>
        <dbReference type="ARBA" id="ARBA00022475"/>
    </source>
</evidence>
<keyword evidence="11 13" id="KW-0830">Ubiquinone</keyword>
<proteinExistence type="inferred from homology"/>
<reference evidence="15" key="1">
    <citation type="submission" date="2013-11" db="EMBL/GenBank/DDBJ databases">
        <title>Symbiont-containing voluminous jelly as an extraordinary maternal gift for overwintering insect nymphs.</title>
        <authorList>
            <person name="Kaiwa N."/>
            <person name="Hosokawa T."/>
            <person name="Nikoh N."/>
            <person name="Meng X.Y."/>
            <person name="Tanahashi M."/>
            <person name="Moriyama M."/>
            <person name="Maeda T."/>
            <person name="Yamaguchi K."/>
            <person name="Shigenobu S."/>
            <person name="Ito M."/>
            <person name="Fukatsu T."/>
        </authorList>
    </citation>
    <scope>NUCLEOTIDE SEQUENCE [LARGE SCALE GENOMIC DNA]</scope>
    <source>
        <strain evidence="15">UwTKB</strain>
    </source>
</reference>
<dbReference type="GO" id="GO:0042773">
    <property type="term" value="P:ATP synthesis coupled electron transport"/>
    <property type="evidence" value="ECO:0007669"/>
    <property type="project" value="InterPro"/>
</dbReference>
<evidence type="ECO:0000256" key="7">
    <source>
        <dbReference type="ARBA" id="ARBA00022719"/>
    </source>
</evidence>
<keyword evidence="6 13" id="KW-0812">Transmembrane</keyword>
<dbReference type="GO" id="GO:0050136">
    <property type="term" value="F:NADH dehydrogenase (quinone) (non-electrogenic) activity"/>
    <property type="evidence" value="ECO:0007669"/>
    <property type="project" value="UniProtKB-UniRule"/>
</dbReference>
<accession>A0A090APW4</accession>
<dbReference type="PANTHER" id="PTHR11434">
    <property type="entry name" value="NADH-UBIQUINONE OXIDOREDUCTASE SUBUNIT ND4L"/>
    <property type="match status" value="1"/>
</dbReference>